<dbReference type="InterPro" id="IPR011257">
    <property type="entry name" value="DNA_glycosylase"/>
</dbReference>
<comment type="caution">
    <text evidence="10">The sequence shown here is derived from an EMBL/GenBank/DDBJ whole genome shotgun (WGS) entry which is preliminary data.</text>
</comment>
<evidence type="ECO:0000256" key="2">
    <source>
        <dbReference type="ARBA" id="ARBA00022763"/>
    </source>
</evidence>
<sequence length="187" mass="21084">MVRCRWVTADPLYIDYHDREWGVPQRESRALFEMLCLEGQQAGLSWITVLKKRERYRACFHGFDPHHIAAMTPQDVDALMQEAGLIRHRRKLEAIITNARAWLAMAAAGEDFSRFIWGFVDHQPQVNRPQGEAIPAKTAASEALSRALKKRGFTFVGATICYAFMQACGLVNDHQADCFCCPAQAGA</sequence>
<evidence type="ECO:0000313" key="10">
    <source>
        <dbReference type="EMBL" id="PLR35209.1"/>
    </source>
</evidence>
<comment type="catalytic activity">
    <reaction evidence="6">
        <text>Hydrolysis of alkylated DNA, releasing 3-methyladenine.</text>
        <dbReference type="EC" id="3.2.2.20"/>
    </reaction>
</comment>
<evidence type="ECO:0000256" key="4">
    <source>
        <dbReference type="ARBA" id="ARBA00022833"/>
    </source>
</evidence>
<dbReference type="NCBIfam" id="TIGR00624">
    <property type="entry name" value="tag"/>
    <property type="match status" value="1"/>
</dbReference>
<evidence type="ECO:0000256" key="8">
    <source>
        <dbReference type="ARBA" id="ARBA00066766"/>
    </source>
</evidence>
<keyword evidence="4 9" id="KW-0862">Zinc</keyword>
<keyword evidence="1 9" id="KW-0479">Metal-binding</keyword>
<feature type="binding site" evidence="9">
    <location>
        <position position="178"/>
    </location>
    <ligand>
        <name>Zn(2+)</name>
        <dbReference type="ChEBI" id="CHEBI:29105"/>
    </ligand>
</feature>
<accession>A0A2N5E3E3</accession>
<dbReference type="SUPFAM" id="SSF48150">
    <property type="entry name" value="DNA-glycosylase"/>
    <property type="match status" value="1"/>
</dbReference>
<evidence type="ECO:0000313" key="11">
    <source>
        <dbReference type="Proteomes" id="UP000234503"/>
    </source>
</evidence>
<keyword evidence="11" id="KW-1185">Reference proteome</keyword>
<proteinExistence type="predicted"/>
<gene>
    <name evidence="10" type="ORF">CYR32_11110</name>
</gene>
<feature type="binding site" evidence="9">
    <location>
        <position position="4"/>
    </location>
    <ligand>
        <name>Zn(2+)</name>
        <dbReference type="ChEBI" id="CHEBI:29105"/>
    </ligand>
</feature>
<dbReference type="Pfam" id="PF03352">
    <property type="entry name" value="Adenine_glyco"/>
    <property type="match status" value="1"/>
</dbReference>
<name>A0A2N5E3E3_9GAMM</name>
<dbReference type="InterPro" id="IPR005019">
    <property type="entry name" value="Adenine_glyco"/>
</dbReference>
<keyword evidence="3" id="KW-0378">Hydrolase</keyword>
<dbReference type="Gene3D" id="1.10.340.30">
    <property type="entry name" value="Hypothetical protein, domain 2"/>
    <property type="match status" value="1"/>
</dbReference>
<organism evidence="10 11">
    <name type="scientific">Chimaeribacter coloradensis</name>
    <dbReference type="NCBI Taxonomy" id="2060068"/>
    <lineage>
        <taxon>Bacteria</taxon>
        <taxon>Pseudomonadati</taxon>
        <taxon>Pseudomonadota</taxon>
        <taxon>Gammaproteobacteria</taxon>
        <taxon>Enterobacterales</taxon>
        <taxon>Yersiniaceae</taxon>
        <taxon>Chimaeribacter</taxon>
    </lineage>
</organism>
<dbReference type="RefSeq" id="WP_101824464.1">
    <property type="nucleotide sequence ID" value="NZ_PJZH01000009.1"/>
</dbReference>
<dbReference type="PANTHER" id="PTHR30037">
    <property type="entry name" value="DNA-3-METHYLADENINE GLYCOSYLASE 1"/>
    <property type="match status" value="1"/>
</dbReference>
<dbReference type="Proteomes" id="UP000234503">
    <property type="component" value="Unassembled WGS sequence"/>
</dbReference>
<evidence type="ECO:0000256" key="7">
    <source>
        <dbReference type="ARBA" id="ARBA00057608"/>
    </source>
</evidence>
<dbReference type="OrthoDB" id="9807664at2"/>
<dbReference type="InterPro" id="IPR052891">
    <property type="entry name" value="DNA-3mA_glycosylase"/>
</dbReference>
<feature type="binding site" evidence="9">
    <location>
        <position position="174"/>
    </location>
    <ligand>
        <name>Zn(2+)</name>
        <dbReference type="ChEBI" id="CHEBI:29105"/>
    </ligand>
</feature>
<dbReference type="EMBL" id="PJZH01000009">
    <property type="protein sequence ID" value="PLR35209.1"/>
    <property type="molecule type" value="Genomic_DNA"/>
</dbReference>
<dbReference type="GO" id="GO:0046872">
    <property type="term" value="F:metal ion binding"/>
    <property type="evidence" value="ECO:0007669"/>
    <property type="project" value="UniProtKB-KW"/>
</dbReference>
<protein>
    <recommendedName>
        <fullName evidence="8">DNA-3-methyladenine glycosylase I</fullName>
        <ecNumber evidence="8">3.2.2.20</ecNumber>
    </recommendedName>
</protein>
<dbReference type="GO" id="GO:0008725">
    <property type="term" value="F:DNA-3-methyladenine glycosylase activity"/>
    <property type="evidence" value="ECO:0007669"/>
    <property type="project" value="UniProtKB-EC"/>
</dbReference>
<dbReference type="PANTHER" id="PTHR30037:SF4">
    <property type="entry name" value="DNA-3-METHYLADENINE GLYCOSYLASE I"/>
    <property type="match status" value="1"/>
</dbReference>
<reference evidence="10 11" key="1">
    <citation type="submission" date="2017-12" db="EMBL/GenBank/DDBJ databases">
        <title>Characterization of six clinical isolates of Enterochimera gen. nov., a novel genus of the Yersiniaciae family and the three species Enterochimera arupensis sp. nov., Enterochimera coloradensis sp. nov, and Enterochimera californica sp. nov.</title>
        <authorList>
            <person name="Rossi A."/>
            <person name="Fisher M."/>
        </authorList>
    </citation>
    <scope>NUCLEOTIDE SEQUENCE [LARGE SCALE GENOMIC DNA]</scope>
    <source>
        <strain evidence="11">2016-Iso4</strain>
    </source>
</reference>
<evidence type="ECO:0000256" key="6">
    <source>
        <dbReference type="ARBA" id="ARBA00052558"/>
    </source>
</evidence>
<evidence type="ECO:0000256" key="5">
    <source>
        <dbReference type="ARBA" id="ARBA00023204"/>
    </source>
</evidence>
<dbReference type="FunFam" id="1.10.340.30:FF:000009">
    <property type="entry name" value="DNA-3-methyladenine glycosylase I"/>
    <property type="match status" value="1"/>
</dbReference>
<evidence type="ECO:0000256" key="3">
    <source>
        <dbReference type="ARBA" id="ARBA00022801"/>
    </source>
</evidence>
<comment type="function">
    <text evidence="7">Hydrolysis of the deoxyribose N-glycosidic bond to excise 3-methyladenine from the damaged DNA polymer formed by alkylation lesions.</text>
</comment>
<evidence type="ECO:0000256" key="1">
    <source>
        <dbReference type="ARBA" id="ARBA00022723"/>
    </source>
</evidence>
<dbReference type="InterPro" id="IPR004597">
    <property type="entry name" value="Tag"/>
</dbReference>
<keyword evidence="2" id="KW-0227">DNA damage</keyword>
<keyword evidence="5" id="KW-0234">DNA repair</keyword>
<dbReference type="EC" id="3.2.2.20" evidence="8"/>
<dbReference type="AlphaFoldDB" id="A0A2N5E3E3"/>
<dbReference type="GO" id="GO:0006284">
    <property type="term" value="P:base-excision repair"/>
    <property type="evidence" value="ECO:0007669"/>
    <property type="project" value="InterPro"/>
</dbReference>
<feature type="binding site" evidence="9">
    <location>
        <position position="17"/>
    </location>
    <ligand>
        <name>Zn(2+)</name>
        <dbReference type="ChEBI" id="CHEBI:29105"/>
    </ligand>
</feature>
<evidence type="ECO:0000256" key="9">
    <source>
        <dbReference type="PIRSR" id="PIRSR604597-1"/>
    </source>
</evidence>